<dbReference type="PANTHER" id="PTHR10779">
    <property type="entry name" value="DYNEIN LIGHT CHAIN ROADBLOCK"/>
    <property type="match status" value="1"/>
</dbReference>
<dbReference type="EMBL" id="KZ989204">
    <property type="protein sequence ID" value="RKP27448.1"/>
    <property type="molecule type" value="Genomic_DNA"/>
</dbReference>
<evidence type="ECO:0000313" key="5">
    <source>
        <dbReference type="Proteomes" id="UP000278143"/>
    </source>
</evidence>
<organism evidence="4 5">
    <name type="scientific">Syncephalis pseudoplumigaleata</name>
    <dbReference type="NCBI Taxonomy" id="1712513"/>
    <lineage>
        <taxon>Eukaryota</taxon>
        <taxon>Fungi</taxon>
        <taxon>Fungi incertae sedis</taxon>
        <taxon>Zoopagomycota</taxon>
        <taxon>Zoopagomycotina</taxon>
        <taxon>Zoopagomycetes</taxon>
        <taxon>Zoopagales</taxon>
        <taxon>Piptocephalidaceae</taxon>
        <taxon>Syncephalis</taxon>
    </lineage>
</organism>
<dbReference type="AlphaFoldDB" id="A0A4P9Z4U9"/>
<comment type="similarity">
    <text evidence="1">Belongs to the GAMAD family.</text>
</comment>
<dbReference type="Pfam" id="PF03259">
    <property type="entry name" value="Robl_LC7"/>
    <property type="match status" value="1"/>
</dbReference>
<dbReference type="FunFam" id="3.30.450.30:FF:000009">
    <property type="entry name" value="Dynein light chain roadblock"/>
    <property type="match status" value="1"/>
</dbReference>
<name>A0A4P9Z4U9_9FUNG</name>
<reference evidence="5" key="1">
    <citation type="journal article" date="2018" name="Nat. Microbiol.">
        <title>Leveraging single-cell genomics to expand the fungal tree of life.</title>
        <authorList>
            <person name="Ahrendt S.R."/>
            <person name="Quandt C.A."/>
            <person name="Ciobanu D."/>
            <person name="Clum A."/>
            <person name="Salamov A."/>
            <person name="Andreopoulos B."/>
            <person name="Cheng J.F."/>
            <person name="Woyke T."/>
            <person name="Pelin A."/>
            <person name="Henrissat B."/>
            <person name="Reynolds N.K."/>
            <person name="Benny G.L."/>
            <person name="Smith M.E."/>
            <person name="James T.Y."/>
            <person name="Grigoriev I.V."/>
        </authorList>
    </citation>
    <scope>NUCLEOTIDE SEQUENCE [LARGE SCALE GENOMIC DNA]</scope>
    <source>
        <strain evidence="5">Benny S71-1</strain>
    </source>
</reference>
<evidence type="ECO:0000256" key="2">
    <source>
        <dbReference type="SAM" id="MobiDB-lite"/>
    </source>
</evidence>
<dbReference type="SMART" id="SM00960">
    <property type="entry name" value="Robl_LC7"/>
    <property type="match status" value="1"/>
</dbReference>
<dbReference type="OrthoDB" id="9985637at2759"/>
<feature type="region of interest" description="Disordered" evidence="2">
    <location>
        <begin position="8"/>
        <end position="36"/>
    </location>
</feature>
<keyword evidence="5" id="KW-1185">Reference proteome</keyword>
<evidence type="ECO:0000313" key="4">
    <source>
        <dbReference type="EMBL" id="RKP27448.1"/>
    </source>
</evidence>
<proteinExistence type="inferred from homology"/>
<dbReference type="Proteomes" id="UP000278143">
    <property type="component" value="Unassembled WGS sequence"/>
</dbReference>
<feature type="domain" description="Roadblock/LAMTOR2" evidence="3">
    <location>
        <begin position="41"/>
        <end position="129"/>
    </location>
</feature>
<dbReference type="SUPFAM" id="SSF103196">
    <property type="entry name" value="Roadblock/LC7 domain"/>
    <property type="match status" value="1"/>
</dbReference>
<sequence>MCGVRARLAGHPAAWTQSSSSDPSFTPRGPSDITAPTEFNIEETVERIASRKGVHGVVILNRQGMAVRSTLPIDMTRQYAHLLSGLVQQTRNVVQDLDSENQLTFMRIRTKKHELMIAPSPEYLLVVIQNPQEHYQ</sequence>
<accession>A0A4P9Z4U9</accession>
<dbReference type="InterPro" id="IPR004942">
    <property type="entry name" value="Roadblock/LAMTOR2_dom"/>
</dbReference>
<evidence type="ECO:0000256" key="1">
    <source>
        <dbReference type="ARBA" id="ARBA00007191"/>
    </source>
</evidence>
<protein>
    <recommendedName>
        <fullName evidence="3">Roadblock/LAMTOR2 domain-containing protein</fullName>
    </recommendedName>
</protein>
<dbReference type="Gene3D" id="3.30.450.30">
    <property type="entry name" value="Dynein light chain 2a, cytoplasmic"/>
    <property type="match status" value="1"/>
</dbReference>
<evidence type="ECO:0000259" key="3">
    <source>
        <dbReference type="SMART" id="SM00960"/>
    </source>
</evidence>
<feature type="compositionally biased region" description="Polar residues" evidence="2">
    <location>
        <begin position="15"/>
        <end position="24"/>
    </location>
</feature>
<gene>
    <name evidence="4" type="ORF">SYNPS1DRAFT_12653</name>
</gene>